<feature type="compositionally biased region" description="Basic and acidic residues" evidence="1">
    <location>
        <begin position="78"/>
        <end position="87"/>
    </location>
</feature>
<dbReference type="AlphaFoldDB" id="A0A1F2PNU1"/>
<protein>
    <submittedName>
        <fullName evidence="2">Uncharacterized protein</fullName>
    </submittedName>
</protein>
<dbReference type="EMBL" id="CP050124">
    <property type="protein sequence ID" value="QIP38509.1"/>
    <property type="molecule type" value="Genomic_DNA"/>
</dbReference>
<evidence type="ECO:0000313" key="2">
    <source>
        <dbReference type="EMBL" id="QIP38509.1"/>
    </source>
</evidence>
<organism evidence="2 3">
    <name type="scientific">Rhodococcus erythropolis</name>
    <name type="common">Arthrobacter picolinophilus</name>
    <dbReference type="NCBI Taxonomy" id="1833"/>
    <lineage>
        <taxon>Bacteria</taxon>
        <taxon>Bacillati</taxon>
        <taxon>Actinomycetota</taxon>
        <taxon>Actinomycetes</taxon>
        <taxon>Mycobacteriales</taxon>
        <taxon>Nocardiaceae</taxon>
        <taxon>Rhodococcus</taxon>
        <taxon>Rhodococcus erythropolis group</taxon>
    </lineage>
</organism>
<evidence type="ECO:0000313" key="3">
    <source>
        <dbReference type="Proteomes" id="UP000502345"/>
    </source>
</evidence>
<dbReference type="Proteomes" id="UP000502345">
    <property type="component" value="Chromosome"/>
</dbReference>
<gene>
    <name evidence="2" type="ORF">G9444_1265</name>
</gene>
<feature type="region of interest" description="Disordered" evidence="1">
    <location>
        <begin position="1"/>
        <end position="24"/>
    </location>
</feature>
<proteinExistence type="predicted"/>
<name>A0A1F2PNU1_RHOER</name>
<evidence type="ECO:0000256" key="1">
    <source>
        <dbReference type="SAM" id="MobiDB-lite"/>
    </source>
</evidence>
<sequence>MCAPFGTARESLEKSSEKGSIMTRLSAPEQRRKYFWTKLAVTGAVLTVPIAVLAAPASADTVNHDVTQADNSWYGDQGGDHSHDWDRGGNGGWNQGGNWNQGNDWGNQNQWQGGQDQAPAPTVNPFAGLFGSS</sequence>
<reference evidence="2 3" key="1">
    <citation type="submission" date="2020-03" db="EMBL/GenBank/DDBJ databases">
        <title>Screen low temperature-resistant strains for efficient degradation of petroleum hydrocarbons under the low temperature.</title>
        <authorList>
            <person name="Wang Y."/>
            <person name="Chen J."/>
        </authorList>
    </citation>
    <scope>NUCLEOTIDE SEQUENCE [LARGE SCALE GENOMIC DNA]</scope>
    <source>
        <strain evidence="2 3">KB1</strain>
    </source>
</reference>
<feature type="region of interest" description="Disordered" evidence="1">
    <location>
        <begin position="69"/>
        <end position="133"/>
    </location>
</feature>
<accession>A0A1F2PNU1</accession>
<feature type="compositionally biased region" description="Low complexity" evidence="1">
    <location>
        <begin position="96"/>
        <end position="117"/>
    </location>
</feature>